<dbReference type="RefSeq" id="WP_345008830.1">
    <property type="nucleotide sequence ID" value="NZ_BAABFC010000001.1"/>
</dbReference>
<organism evidence="2 3">
    <name type="scientific">Pseudaeromonas paramecii</name>
    <dbReference type="NCBI Taxonomy" id="2138166"/>
    <lineage>
        <taxon>Bacteria</taxon>
        <taxon>Pseudomonadati</taxon>
        <taxon>Pseudomonadota</taxon>
        <taxon>Gammaproteobacteria</taxon>
        <taxon>Aeromonadales</taxon>
        <taxon>Aeromonadaceae</taxon>
        <taxon>Pseudaeromonas</taxon>
    </lineage>
</organism>
<comment type="caution">
    <text evidence="2">The sequence shown here is derived from an EMBL/GenBank/DDBJ whole genome shotgun (WGS) entry which is preliminary data.</text>
</comment>
<keyword evidence="3" id="KW-1185">Reference proteome</keyword>
<dbReference type="CDD" id="cd04301">
    <property type="entry name" value="NAT_SF"/>
    <property type="match status" value="1"/>
</dbReference>
<dbReference type="SUPFAM" id="SSF55729">
    <property type="entry name" value="Acyl-CoA N-acyltransferases (Nat)"/>
    <property type="match status" value="1"/>
</dbReference>
<evidence type="ECO:0000313" key="3">
    <source>
        <dbReference type="Proteomes" id="UP001501321"/>
    </source>
</evidence>
<sequence>MNRLSFADITYHPGAERWFTDEQGQACLIRPLRPHDGPALAQLLTGLSDLSRRQFGPHPLDGATAHALCANLDPHQSLHLVMVAPDGHFLAYLVLRMTLADYELERFLRYSLDLDEVPAASLAPVVAEGHQSRGYGKQMLRYGVDLCRALGRQAIILMGGVQMQNQRAVRFYLGAGFRRLGGFEYPAGQRNDDMIRWL</sequence>
<proteinExistence type="predicted"/>
<reference evidence="3" key="1">
    <citation type="journal article" date="2019" name="Int. J. Syst. Evol. Microbiol.">
        <title>The Global Catalogue of Microorganisms (GCM) 10K type strain sequencing project: providing services to taxonomists for standard genome sequencing and annotation.</title>
        <authorList>
            <consortium name="The Broad Institute Genomics Platform"/>
            <consortium name="The Broad Institute Genome Sequencing Center for Infectious Disease"/>
            <person name="Wu L."/>
            <person name="Ma J."/>
        </authorList>
    </citation>
    <scope>NUCLEOTIDE SEQUENCE [LARGE SCALE GENOMIC DNA]</scope>
    <source>
        <strain evidence="3">JCM 32226</strain>
    </source>
</reference>
<dbReference type="InterPro" id="IPR000182">
    <property type="entry name" value="GNAT_dom"/>
</dbReference>
<evidence type="ECO:0000313" key="2">
    <source>
        <dbReference type="EMBL" id="GAA4492214.1"/>
    </source>
</evidence>
<protein>
    <recommendedName>
        <fullName evidence="1">N-acetyltransferase domain-containing protein</fullName>
    </recommendedName>
</protein>
<dbReference type="InterPro" id="IPR016181">
    <property type="entry name" value="Acyl_CoA_acyltransferase"/>
</dbReference>
<dbReference type="PROSITE" id="PS51186">
    <property type="entry name" value="GNAT"/>
    <property type="match status" value="1"/>
</dbReference>
<dbReference type="Proteomes" id="UP001501321">
    <property type="component" value="Unassembled WGS sequence"/>
</dbReference>
<feature type="domain" description="N-acetyltransferase" evidence="1">
    <location>
        <begin position="27"/>
        <end position="198"/>
    </location>
</feature>
<name>A0ABP8PV97_9GAMM</name>
<evidence type="ECO:0000259" key="1">
    <source>
        <dbReference type="PROSITE" id="PS51186"/>
    </source>
</evidence>
<dbReference type="Pfam" id="PF00583">
    <property type="entry name" value="Acetyltransf_1"/>
    <property type="match status" value="1"/>
</dbReference>
<dbReference type="Gene3D" id="3.40.630.30">
    <property type="match status" value="1"/>
</dbReference>
<gene>
    <name evidence="2" type="ORF">GCM10023095_00280</name>
</gene>
<accession>A0ABP8PV97</accession>
<dbReference type="EMBL" id="BAABFC010000001">
    <property type="protein sequence ID" value="GAA4492214.1"/>
    <property type="molecule type" value="Genomic_DNA"/>
</dbReference>